<sequence>MRLSNFSCYVLPLACILPIPSFSADKGSVTLPADQYLRDNNGKPVGYFKSDVLRTSQENIATGAHDFEIRLSDDSPFSIKADSKVIKPGATISMTKTLENGVLSFEVAPVRKQDIGKVEYEVYIPSLYSIDDRFWEVFDPTYTPWVDSGQNVDYEDWLPPLAQQMTDFTQTRQYKDVYTRERQDRDKDTNVGEIRNHGDPVTEYDYRPNTESRDVKALVDAYVNTGDLHDCGEWVPPASETYEGLTVDQTYTCQQDQSRTWTYKVGSEVIGTHPQVQSIDDIKYRTVPGTKNPWLSTASEFGEWTNVDTPHSYTSWDPAIVNQTTDFSQSRSYKQNQTRTEQKQQKNAVTGEIRSVGELQNNSRIVTVNETRTISVTVSAWANSGGVYSCSGWSPSTGAVSSGTRFTQTRSCKQIQVRTWTYNDGSTIVTTRPENRVIDSSQSQGAIGTKRVLGTYARFPRVEGRVSQQVMNGALEFLQWSSKNLQHNRCETINGTSRCFYAEIPKIPSSCVIGDRIAFVGVNYDHTIIVLDRWECR</sequence>
<gene>
    <name evidence="3" type="ORF">AKJ31_20480</name>
</gene>
<feature type="region of interest" description="Disordered" evidence="1">
    <location>
        <begin position="178"/>
        <end position="207"/>
    </location>
</feature>
<feature type="signal peptide" evidence="2">
    <location>
        <begin position="1"/>
        <end position="23"/>
    </location>
</feature>
<accession>A0A0M0HUM5</accession>
<keyword evidence="4" id="KW-1185">Reference proteome</keyword>
<reference evidence="4" key="1">
    <citation type="submission" date="2015-08" db="EMBL/GenBank/DDBJ databases">
        <title>Vibrio galatheae sp. nov., a novel member of the Vibrionaceae family isolated from the Solomon Islands.</title>
        <authorList>
            <person name="Giubergia S."/>
            <person name="Machado H."/>
            <person name="Mateiu R.V."/>
            <person name="Gram L."/>
        </authorList>
    </citation>
    <scope>NUCLEOTIDE SEQUENCE [LARGE SCALE GENOMIC DNA]</scope>
    <source>
        <strain evidence="4">DSM 19134</strain>
    </source>
</reference>
<organism evidence="3 4">
    <name type="scientific">Vibrio hepatarius</name>
    <dbReference type="NCBI Taxonomy" id="171383"/>
    <lineage>
        <taxon>Bacteria</taxon>
        <taxon>Pseudomonadati</taxon>
        <taxon>Pseudomonadota</taxon>
        <taxon>Gammaproteobacteria</taxon>
        <taxon>Vibrionales</taxon>
        <taxon>Vibrionaceae</taxon>
        <taxon>Vibrio</taxon>
        <taxon>Vibrio oreintalis group</taxon>
    </lineage>
</organism>
<dbReference type="STRING" id="171383.AKJ31_20480"/>
<evidence type="ECO:0000256" key="1">
    <source>
        <dbReference type="SAM" id="MobiDB-lite"/>
    </source>
</evidence>
<comment type="caution">
    <text evidence="3">The sequence shown here is derived from an EMBL/GenBank/DDBJ whole genome shotgun (WGS) entry which is preliminary data.</text>
</comment>
<evidence type="ECO:0000256" key="2">
    <source>
        <dbReference type="SAM" id="SignalP"/>
    </source>
</evidence>
<name>A0A0M0HUM5_9VIBR</name>
<dbReference type="Proteomes" id="UP000037530">
    <property type="component" value="Unassembled WGS sequence"/>
</dbReference>
<evidence type="ECO:0000313" key="3">
    <source>
        <dbReference type="EMBL" id="KOO05791.1"/>
    </source>
</evidence>
<feature type="chain" id="PRO_5005600292" evidence="2">
    <location>
        <begin position="24"/>
        <end position="537"/>
    </location>
</feature>
<dbReference type="EMBL" id="LHPI01000027">
    <property type="protein sequence ID" value="KOO05791.1"/>
    <property type="molecule type" value="Genomic_DNA"/>
</dbReference>
<dbReference type="PATRIC" id="fig|171383.3.peg.4185"/>
<proteinExistence type="predicted"/>
<evidence type="ECO:0000313" key="4">
    <source>
        <dbReference type="Proteomes" id="UP000037530"/>
    </source>
</evidence>
<dbReference type="OrthoDB" id="6929669at2"/>
<feature type="compositionally biased region" description="Polar residues" evidence="1">
    <location>
        <begin position="327"/>
        <end position="339"/>
    </location>
</feature>
<dbReference type="AlphaFoldDB" id="A0A0M0HUM5"/>
<feature type="region of interest" description="Disordered" evidence="1">
    <location>
        <begin position="327"/>
        <end position="355"/>
    </location>
</feature>
<keyword evidence="2" id="KW-0732">Signal</keyword>
<protein>
    <submittedName>
        <fullName evidence="3">Uncharacterized protein</fullName>
    </submittedName>
</protein>